<dbReference type="EMBL" id="LFZO01000540">
    <property type="protein sequence ID" value="KXT07728.1"/>
    <property type="molecule type" value="Genomic_DNA"/>
</dbReference>
<feature type="compositionally biased region" description="Polar residues" evidence="1">
    <location>
        <begin position="37"/>
        <end position="49"/>
    </location>
</feature>
<sequence length="117" mass="12555">MVSTSDATTAKSDTNATRQLLDALAVKAVQRIVASRSDGTSNTPTTDSSPELEGMSMGAERGRIDESAQQIWDGFGDFDLDSFTRHSISATSLVARGLGSRVLMGYERRSQLYMSSA</sequence>
<dbReference type="Proteomes" id="UP000073492">
    <property type="component" value="Unassembled WGS sequence"/>
</dbReference>
<protein>
    <submittedName>
        <fullName evidence="2">Uncharacterized protein</fullName>
    </submittedName>
</protein>
<organism evidence="2 3">
    <name type="scientific">Pseudocercospora musae</name>
    <dbReference type="NCBI Taxonomy" id="113226"/>
    <lineage>
        <taxon>Eukaryota</taxon>
        <taxon>Fungi</taxon>
        <taxon>Dikarya</taxon>
        <taxon>Ascomycota</taxon>
        <taxon>Pezizomycotina</taxon>
        <taxon>Dothideomycetes</taxon>
        <taxon>Dothideomycetidae</taxon>
        <taxon>Mycosphaerellales</taxon>
        <taxon>Mycosphaerellaceae</taxon>
        <taxon>Pseudocercospora</taxon>
    </lineage>
</organism>
<evidence type="ECO:0000256" key="1">
    <source>
        <dbReference type="SAM" id="MobiDB-lite"/>
    </source>
</evidence>
<dbReference type="AlphaFoldDB" id="A0A139HZ65"/>
<reference evidence="2 3" key="1">
    <citation type="submission" date="2015-07" db="EMBL/GenBank/DDBJ databases">
        <title>Comparative genomics of the Sigatoka disease complex on banana suggests a link between parallel evolutionary changes in Pseudocercospora fijiensis and Pseudocercospora eumusae and increased virulence on the banana host.</title>
        <authorList>
            <person name="Chang T.-C."/>
            <person name="Salvucci A."/>
            <person name="Crous P.W."/>
            <person name="Stergiopoulos I."/>
        </authorList>
    </citation>
    <scope>NUCLEOTIDE SEQUENCE [LARGE SCALE GENOMIC DNA]</scope>
    <source>
        <strain evidence="2 3">CBS 116634</strain>
    </source>
</reference>
<name>A0A139HZ65_9PEZI</name>
<accession>A0A139HZ65</accession>
<gene>
    <name evidence="2" type="ORF">AC579_2439</name>
</gene>
<feature type="region of interest" description="Disordered" evidence="1">
    <location>
        <begin position="34"/>
        <end position="57"/>
    </location>
</feature>
<proteinExistence type="predicted"/>
<evidence type="ECO:0000313" key="2">
    <source>
        <dbReference type="EMBL" id="KXT07728.1"/>
    </source>
</evidence>
<evidence type="ECO:0000313" key="3">
    <source>
        <dbReference type="Proteomes" id="UP000073492"/>
    </source>
</evidence>
<comment type="caution">
    <text evidence="2">The sequence shown here is derived from an EMBL/GenBank/DDBJ whole genome shotgun (WGS) entry which is preliminary data.</text>
</comment>
<keyword evidence="3" id="KW-1185">Reference proteome</keyword>